<keyword evidence="2" id="KW-0808">Transferase</keyword>
<keyword evidence="4" id="KW-1185">Reference proteome</keyword>
<sequence>MGNEQLIHIIKNRINQEGPISFKDFMDMCLYYPKLGYYQADRERTGKQGDFYTSANVSPIFGEVIASYIKKLWERLECPKNFKIVEFGAGKGQLAHAILGVLSNEQELYASLQYYIIDASESFRHMQQQLLQGYPVKWVNSLEEIDNVVGCILSNELFDAFPVHIVQMIDNQLHEKFVTYNPLNREFEFQLKAASIELCEFFNEQKVILINHQEAEVNLQAKQWIQQSAKYLNGGDIITIDYGYTADEIYAPARMTGTLQCYNKHQVSDNTLVRIGLQDITSHVNFSQLIQWGEVEGLQTVSYQTQHEFLMQNGILDKLSQNLSSNPFDPIFKRNNAIKQLIMPGGMGDTFKVLIQRK</sequence>
<dbReference type="OrthoDB" id="9794208at2"/>
<evidence type="ECO:0000256" key="1">
    <source>
        <dbReference type="ARBA" id="ARBA00022603"/>
    </source>
</evidence>
<dbReference type="EMBL" id="MJAT01000002">
    <property type="protein sequence ID" value="OEH86630.1"/>
    <property type="molecule type" value="Genomic_DNA"/>
</dbReference>
<gene>
    <name evidence="3" type="ORF">BHU72_10265</name>
</gene>
<name>A0A1E5L906_9FIRM</name>
<accession>A0A1E5L906</accession>
<dbReference type="GO" id="GO:0035243">
    <property type="term" value="F:protein-arginine omega-N symmetric methyltransferase activity"/>
    <property type="evidence" value="ECO:0007669"/>
    <property type="project" value="TreeGrafter"/>
</dbReference>
<dbReference type="InterPro" id="IPR029063">
    <property type="entry name" value="SAM-dependent_MTases_sf"/>
</dbReference>
<reference evidence="3 4" key="1">
    <citation type="submission" date="2016-09" db="EMBL/GenBank/DDBJ databases">
        <title>Desulfuribacillus arsenicus sp. nov., an obligately anaerobic, dissimilatory arsenic- and antimonate-reducing bacterium isolated from anoxic sediments.</title>
        <authorList>
            <person name="Abin C.A."/>
            <person name="Hollibaugh J.T."/>
        </authorList>
    </citation>
    <scope>NUCLEOTIDE SEQUENCE [LARGE SCALE GENOMIC DNA]</scope>
    <source>
        <strain evidence="3 4">MLFW-2</strain>
    </source>
</reference>
<dbReference type="Pfam" id="PF02636">
    <property type="entry name" value="Methyltransf_28"/>
    <property type="match status" value="1"/>
</dbReference>
<dbReference type="AlphaFoldDB" id="A0A1E5L906"/>
<evidence type="ECO:0008006" key="5">
    <source>
        <dbReference type="Google" id="ProtNLM"/>
    </source>
</evidence>
<evidence type="ECO:0000313" key="4">
    <source>
        <dbReference type="Proteomes" id="UP000095255"/>
    </source>
</evidence>
<keyword evidence="1" id="KW-0489">Methyltransferase</keyword>
<dbReference type="GO" id="GO:0032259">
    <property type="term" value="P:methylation"/>
    <property type="evidence" value="ECO:0007669"/>
    <property type="project" value="UniProtKB-KW"/>
</dbReference>
<organism evidence="3 4">
    <name type="scientific">Desulfuribacillus stibiiarsenatis</name>
    <dbReference type="NCBI Taxonomy" id="1390249"/>
    <lineage>
        <taxon>Bacteria</taxon>
        <taxon>Bacillati</taxon>
        <taxon>Bacillota</taxon>
        <taxon>Desulfuribacillia</taxon>
        <taxon>Desulfuribacillales</taxon>
        <taxon>Desulfuribacillaceae</taxon>
        <taxon>Desulfuribacillus</taxon>
    </lineage>
</organism>
<dbReference type="RefSeq" id="WP_069700997.1">
    <property type="nucleotide sequence ID" value="NZ_MJAT01000002.1"/>
</dbReference>
<comment type="caution">
    <text evidence="3">The sequence shown here is derived from an EMBL/GenBank/DDBJ whole genome shotgun (WGS) entry which is preliminary data.</text>
</comment>
<dbReference type="InterPro" id="IPR003788">
    <property type="entry name" value="NDUFAF7"/>
</dbReference>
<dbReference type="Proteomes" id="UP000095255">
    <property type="component" value="Unassembled WGS sequence"/>
</dbReference>
<dbReference type="InterPro" id="IPR038375">
    <property type="entry name" value="NDUFAF7_sf"/>
</dbReference>
<protein>
    <recommendedName>
        <fullName evidence="5">SAM-dependent methyltransferase</fullName>
    </recommendedName>
</protein>
<dbReference type="STRING" id="1390249.BHU72_10265"/>
<evidence type="ECO:0000256" key="2">
    <source>
        <dbReference type="ARBA" id="ARBA00022679"/>
    </source>
</evidence>
<dbReference type="SUPFAM" id="SSF53335">
    <property type="entry name" value="S-adenosyl-L-methionine-dependent methyltransferases"/>
    <property type="match status" value="1"/>
</dbReference>
<dbReference type="PANTHER" id="PTHR12049">
    <property type="entry name" value="PROTEIN ARGININE METHYLTRANSFERASE NDUFAF7, MITOCHONDRIAL"/>
    <property type="match status" value="1"/>
</dbReference>
<dbReference type="PANTHER" id="PTHR12049:SF7">
    <property type="entry name" value="PROTEIN ARGININE METHYLTRANSFERASE NDUFAF7, MITOCHONDRIAL"/>
    <property type="match status" value="1"/>
</dbReference>
<evidence type="ECO:0000313" key="3">
    <source>
        <dbReference type="EMBL" id="OEH86630.1"/>
    </source>
</evidence>
<proteinExistence type="predicted"/>
<dbReference type="Gene3D" id="3.40.50.12710">
    <property type="match status" value="1"/>
</dbReference>